<dbReference type="AlphaFoldDB" id="A0AAE6X3U6"/>
<evidence type="ECO:0000256" key="5">
    <source>
        <dbReference type="ARBA" id="ARBA00022692"/>
    </source>
</evidence>
<evidence type="ECO:0000256" key="8">
    <source>
        <dbReference type="ARBA" id="ARBA00023136"/>
    </source>
</evidence>
<keyword evidence="5 11" id="KW-0812">Transmembrane</keyword>
<dbReference type="GO" id="GO:0015091">
    <property type="term" value="F:ferric iron transmembrane transporter activity"/>
    <property type="evidence" value="ECO:0007669"/>
    <property type="project" value="InterPro"/>
</dbReference>
<dbReference type="KEGG" id="fcl:A4G17_02170"/>
<dbReference type="EMBL" id="CP015029">
    <property type="protein sequence ID" value="QIM64340.1"/>
    <property type="molecule type" value="Genomic_DNA"/>
</dbReference>
<keyword evidence="19" id="KW-1185">Reference proteome</keyword>
<gene>
    <name evidence="17" type="ORF">A4G17_02170</name>
    <name evidence="18" type="ORF">EDC49_1407</name>
</gene>
<dbReference type="InterPro" id="IPR000531">
    <property type="entry name" value="Beta-barrel_TonB"/>
</dbReference>
<dbReference type="EMBL" id="RKQT01000002">
    <property type="protein sequence ID" value="RPE93889.1"/>
    <property type="molecule type" value="Genomic_DNA"/>
</dbReference>
<feature type="chain" id="PRO_5041911369" evidence="14">
    <location>
        <begin position="27"/>
        <end position="933"/>
    </location>
</feature>
<evidence type="ECO:0000256" key="12">
    <source>
        <dbReference type="PROSITE-ProRule" id="PRU10144"/>
    </source>
</evidence>
<evidence type="ECO:0000256" key="14">
    <source>
        <dbReference type="SAM" id="SignalP"/>
    </source>
</evidence>
<keyword evidence="6 14" id="KW-0732">Signal</keyword>
<evidence type="ECO:0000313" key="18">
    <source>
        <dbReference type="EMBL" id="RPE93889.1"/>
    </source>
</evidence>
<proteinExistence type="inferred from homology"/>
<dbReference type="InterPro" id="IPR036942">
    <property type="entry name" value="Beta-barrel_TonB_sf"/>
</dbReference>
<keyword evidence="4 11" id="KW-1134">Transmembrane beta strand</keyword>
<dbReference type="GO" id="GO:0015344">
    <property type="term" value="F:siderophore uptake transmembrane transporter activity"/>
    <property type="evidence" value="ECO:0007669"/>
    <property type="project" value="TreeGrafter"/>
</dbReference>
<keyword evidence="3 11" id="KW-0813">Transport</keyword>
<keyword evidence="9 18" id="KW-0675">Receptor</keyword>
<dbReference type="PROSITE" id="PS01156">
    <property type="entry name" value="TONB_DEPENDENT_REC_2"/>
    <property type="match status" value="1"/>
</dbReference>
<comment type="similarity">
    <text evidence="2 11 13">Belongs to the TonB-dependent receptor family.</text>
</comment>
<evidence type="ECO:0000256" key="1">
    <source>
        <dbReference type="ARBA" id="ARBA00004571"/>
    </source>
</evidence>
<keyword evidence="8 11" id="KW-0472">Membrane</keyword>
<dbReference type="InterPro" id="IPR010917">
    <property type="entry name" value="TonB_rcpt_CS"/>
</dbReference>
<dbReference type="NCBIfam" id="TIGR01786">
    <property type="entry name" value="TonB-hemlactrns"/>
    <property type="match status" value="1"/>
</dbReference>
<reference evidence="18 19" key="2">
    <citation type="submission" date="2018-11" db="EMBL/GenBank/DDBJ databases">
        <title>Genomic Encyclopedia of Type Strains, Phase IV (KMG-IV): sequencing the most valuable type-strain genomes for metagenomic binning, comparative biology and taxonomic classification.</title>
        <authorList>
            <person name="Goeker M."/>
        </authorList>
    </citation>
    <scope>NUCLEOTIDE SEQUENCE [LARGE SCALE GENOMIC DNA]</scope>
    <source>
        <strain evidence="18 19">DSM 25797</strain>
    </source>
</reference>
<dbReference type="PANTHER" id="PTHR30069:SF54">
    <property type="entry name" value="TRANSFERRIN-BINDING PROTEIN A"/>
    <property type="match status" value="1"/>
</dbReference>
<dbReference type="SUPFAM" id="SSF56935">
    <property type="entry name" value="Porins"/>
    <property type="match status" value="1"/>
</dbReference>
<feature type="domain" description="TonB-dependent receptor-like beta-barrel" evidence="15">
    <location>
        <begin position="535"/>
        <end position="887"/>
    </location>
</feature>
<evidence type="ECO:0000256" key="6">
    <source>
        <dbReference type="ARBA" id="ARBA00022729"/>
    </source>
</evidence>
<dbReference type="Pfam" id="PF07715">
    <property type="entry name" value="Plug"/>
    <property type="match status" value="1"/>
</dbReference>
<dbReference type="CDD" id="cd01347">
    <property type="entry name" value="ligand_gated_channel"/>
    <property type="match status" value="1"/>
</dbReference>
<keyword evidence="10 11" id="KW-0998">Cell outer membrane</keyword>
<dbReference type="InterPro" id="IPR012910">
    <property type="entry name" value="Plug_dom"/>
</dbReference>
<evidence type="ECO:0000259" key="15">
    <source>
        <dbReference type="Pfam" id="PF00593"/>
    </source>
</evidence>
<dbReference type="InterPro" id="IPR010949">
    <property type="entry name" value="TonB_Hb/transfer/lactofer_rcpt"/>
</dbReference>
<evidence type="ECO:0000256" key="13">
    <source>
        <dbReference type="RuleBase" id="RU003357"/>
    </source>
</evidence>
<dbReference type="RefSeq" id="WP_123957033.1">
    <property type="nucleotide sequence ID" value="NZ_CP015029.1"/>
</dbReference>
<accession>A0AAE6X3U6</accession>
<dbReference type="InterPro" id="IPR037066">
    <property type="entry name" value="Plug_dom_sf"/>
</dbReference>
<evidence type="ECO:0000256" key="3">
    <source>
        <dbReference type="ARBA" id="ARBA00022448"/>
    </source>
</evidence>
<dbReference type="InterPro" id="IPR039426">
    <property type="entry name" value="TonB-dep_rcpt-like"/>
</dbReference>
<evidence type="ECO:0000256" key="2">
    <source>
        <dbReference type="ARBA" id="ARBA00009810"/>
    </source>
</evidence>
<keyword evidence="7 13" id="KW-0798">TonB box</keyword>
<dbReference type="Pfam" id="PF00593">
    <property type="entry name" value="TonB_dep_Rec_b-barrel"/>
    <property type="match status" value="1"/>
</dbReference>
<sequence>MKQSVFKLNLISVALFSSCLVGVVQADESQEKITTLSDVTVTGVKKKIHRKENEVTGLGKLVKNVDSINKEQILGIRDLTRYDPGISVVEQGRGASAGYSIRGVDKNRVALVVDGLPQIQSYDVLRSSGGSGAINEIEYENIRSIEISKGASSAEYGSGSLGGAVGFRTKEAKDIIKPGQSWGLNSKSAYSSKNKQFTNSLAFAAEHNGFDALVVYTHRKGKELQVHKDAGSRSQTIQRVSGYLNEYQLSHTLDERAKYDWFLIESECKTLDCQPKPGVRMTRATPPTRREVPALSAAEEKNYLAMVHPIETVSGNEYTGEGRVKPNPMDYKTDSWLVRLGYQFTPKHYLGTIFEHTKQQYDIQDMAVPKYFTNADVQRNLSPNPNTGIYEGNNILDGLAFRKEYFRPLAIGLRWSRTQFIDEEHTKIRSGLVYRYMNPEKDGVVDNLTLSADKQKIVIDNFLHQKHCSAYPTVDKHCLPSLDKPWSYYQAEHNVYTEKHDVVRLELDKTVKLGFTKHKLGVLTGFDKFKSSLARSDFFEQYAGFEWKTLLGRGTFDSPYIYRREKEQIVTKQLCNWEKPSGLTDCYTRHITGHNYYLALRDHMSLGKYIDFGVGARYDYHQMKSNDKWTGKGSYKTFSWNAGIVAKPTDYMSLSYRVSTGFRVPSFQEQFGLRTPGLERGRDDDAQYVSKLDPEKAFNQEVGITFRGDFGTLETSYFKNTYKDMITLAKIRGLDAGNVFSYGYHNAQEIELTGINLLGKIDWNGVWEKVPEGIYTSLAYNRIKPKKVKNKPNYTHIQSPLLDSLQPSRYIIGLGYDDPNDKWGILGSMTYSKGKSNAELIGTVEHGERVYAEQSTKKRTKPWRIYDLVGYVNVKEFLTLRAGIYNVFNTRYTTWESVRQSSINALNSQKAVTNYERFAAPGRNFTLSVEMKF</sequence>
<evidence type="ECO:0000313" key="19">
    <source>
        <dbReference type="Proteomes" id="UP000276901"/>
    </source>
</evidence>
<dbReference type="Gene3D" id="2.170.130.10">
    <property type="entry name" value="TonB-dependent receptor, plug domain"/>
    <property type="match status" value="1"/>
</dbReference>
<dbReference type="Gene3D" id="2.40.170.20">
    <property type="entry name" value="TonB-dependent receptor, beta-barrel domain"/>
    <property type="match status" value="1"/>
</dbReference>
<comment type="subcellular location">
    <subcellularLocation>
        <location evidence="1 11">Cell outer membrane</location>
        <topology evidence="1 11">Multi-pass membrane protein</topology>
    </subcellularLocation>
</comment>
<feature type="short sequence motif" description="TonB C-terminal box" evidence="12">
    <location>
        <begin position="916"/>
        <end position="933"/>
    </location>
</feature>
<dbReference type="PANTHER" id="PTHR30069">
    <property type="entry name" value="TONB-DEPENDENT OUTER MEMBRANE RECEPTOR"/>
    <property type="match status" value="1"/>
</dbReference>
<evidence type="ECO:0000259" key="16">
    <source>
        <dbReference type="Pfam" id="PF07715"/>
    </source>
</evidence>
<reference evidence="17 20" key="1">
    <citation type="submission" date="2016-03" db="EMBL/GenBank/DDBJ databases">
        <authorList>
            <person name="Hansen M.J."/>
            <person name="Bojesen A.M."/>
            <person name="Planet P."/>
        </authorList>
    </citation>
    <scope>NUCLEOTIDE SEQUENCE [LARGE SCALE GENOMIC DNA]</scope>
    <source>
        <strain evidence="17 20">HPA 21</strain>
    </source>
</reference>
<dbReference type="InterPro" id="IPR010948">
    <property type="entry name" value="TonB_lacto/transferrin_rcpt"/>
</dbReference>
<evidence type="ECO:0000256" key="11">
    <source>
        <dbReference type="PROSITE-ProRule" id="PRU01360"/>
    </source>
</evidence>
<protein>
    <submittedName>
        <fullName evidence="18">Hemoglobin/transferrin/lactoferrin receptor protein</fullName>
    </submittedName>
    <submittedName>
        <fullName evidence="17">Transferrin-binding protein</fullName>
    </submittedName>
</protein>
<name>A0AAE6X3U6_9PAST</name>
<evidence type="ECO:0000313" key="20">
    <source>
        <dbReference type="Proteomes" id="UP000502287"/>
    </source>
</evidence>
<dbReference type="NCBIfam" id="TIGR01776">
    <property type="entry name" value="TonB-tbp-lbp"/>
    <property type="match status" value="1"/>
</dbReference>
<dbReference type="Proteomes" id="UP000502287">
    <property type="component" value="Chromosome"/>
</dbReference>
<dbReference type="PROSITE" id="PS52016">
    <property type="entry name" value="TONB_DEPENDENT_REC_3"/>
    <property type="match status" value="1"/>
</dbReference>
<evidence type="ECO:0000256" key="10">
    <source>
        <dbReference type="ARBA" id="ARBA00023237"/>
    </source>
</evidence>
<evidence type="ECO:0000256" key="4">
    <source>
        <dbReference type="ARBA" id="ARBA00022452"/>
    </source>
</evidence>
<evidence type="ECO:0000256" key="9">
    <source>
        <dbReference type="ARBA" id="ARBA00023170"/>
    </source>
</evidence>
<feature type="signal peptide" evidence="14">
    <location>
        <begin position="1"/>
        <end position="26"/>
    </location>
</feature>
<dbReference type="GO" id="GO:0009279">
    <property type="term" value="C:cell outer membrane"/>
    <property type="evidence" value="ECO:0007669"/>
    <property type="project" value="UniProtKB-SubCell"/>
</dbReference>
<dbReference type="GO" id="GO:0044718">
    <property type="term" value="P:siderophore transmembrane transport"/>
    <property type="evidence" value="ECO:0007669"/>
    <property type="project" value="TreeGrafter"/>
</dbReference>
<dbReference type="Proteomes" id="UP000276901">
    <property type="component" value="Unassembled WGS sequence"/>
</dbReference>
<evidence type="ECO:0000313" key="17">
    <source>
        <dbReference type="EMBL" id="QIM64340.1"/>
    </source>
</evidence>
<dbReference type="PROSITE" id="PS51257">
    <property type="entry name" value="PROKAR_LIPOPROTEIN"/>
    <property type="match status" value="1"/>
</dbReference>
<evidence type="ECO:0000256" key="7">
    <source>
        <dbReference type="ARBA" id="ARBA00023077"/>
    </source>
</evidence>
<feature type="domain" description="TonB-dependent receptor plug" evidence="16">
    <location>
        <begin position="65"/>
        <end position="164"/>
    </location>
</feature>
<organism evidence="17 20">
    <name type="scientific">Frederiksenia canicola</name>
    <dbReference type="NCBI Taxonomy" id="123824"/>
    <lineage>
        <taxon>Bacteria</taxon>
        <taxon>Pseudomonadati</taxon>
        <taxon>Pseudomonadota</taxon>
        <taxon>Gammaproteobacteria</taxon>
        <taxon>Pasteurellales</taxon>
        <taxon>Pasteurellaceae</taxon>
        <taxon>Frederiksenia</taxon>
    </lineage>
</organism>